<feature type="domain" description="HNH nuclease" evidence="5">
    <location>
        <begin position="26"/>
        <end position="86"/>
    </location>
</feature>
<keyword evidence="6" id="KW-0255">Endonuclease</keyword>
<dbReference type="GO" id="GO:0005829">
    <property type="term" value="C:cytosol"/>
    <property type="evidence" value="ECO:0007669"/>
    <property type="project" value="TreeGrafter"/>
</dbReference>
<protein>
    <recommendedName>
        <fullName evidence="4">Putative HNH nuclease YajD</fullName>
    </recommendedName>
</protein>
<dbReference type="Pfam" id="PF01844">
    <property type="entry name" value="HNH"/>
    <property type="match status" value="1"/>
</dbReference>
<evidence type="ECO:0000256" key="2">
    <source>
        <dbReference type="ARBA" id="ARBA00022801"/>
    </source>
</evidence>
<keyword evidence="1" id="KW-0540">Nuclease</keyword>
<dbReference type="EMBL" id="JAEPRQ010000001">
    <property type="protein sequence ID" value="MBK4215567.1"/>
    <property type="molecule type" value="Genomic_DNA"/>
</dbReference>
<comment type="caution">
    <text evidence="6">The sequence shown here is derived from an EMBL/GenBank/DDBJ whole genome shotgun (WGS) entry which is preliminary data.</text>
</comment>
<dbReference type="Gene3D" id="1.10.30.50">
    <property type="match status" value="1"/>
</dbReference>
<evidence type="ECO:0000256" key="3">
    <source>
        <dbReference type="ARBA" id="ARBA00038412"/>
    </source>
</evidence>
<dbReference type="SMART" id="SM00507">
    <property type="entry name" value="HNHc"/>
    <property type="match status" value="1"/>
</dbReference>
<dbReference type="InterPro" id="IPR002711">
    <property type="entry name" value="HNH"/>
</dbReference>
<evidence type="ECO:0000313" key="7">
    <source>
        <dbReference type="Proteomes" id="UP000640485"/>
    </source>
</evidence>
<dbReference type="GO" id="GO:0008270">
    <property type="term" value="F:zinc ion binding"/>
    <property type="evidence" value="ECO:0007669"/>
    <property type="project" value="InterPro"/>
</dbReference>
<evidence type="ECO:0000259" key="5">
    <source>
        <dbReference type="SMART" id="SM00507"/>
    </source>
</evidence>
<reference evidence="6" key="1">
    <citation type="submission" date="2021-01" db="EMBL/GenBank/DDBJ databases">
        <title>Paracoccus amoyensis sp. nov., isolated from the surface seawater along the coast of Xiamen Island, China.</title>
        <authorList>
            <person name="Lyu L."/>
        </authorList>
    </citation>
    <scope>NUCLEOTIDE SEQUENCE</scope>
    <source>
        <strain evidence="6">MJ17</strain>
    </source>
</reference>
<evidence type="ECO:0000313" key="6">
    <source>
        <dbReference type="EMBL" id="MBK4215567.1"/>
    </source>
</evidence>
<evidence type="ECO:0000256" key="4">
    <source>
        <dbReference type="ARBA" id="ARBA00040194"/>
    </source>
</evidence>
<dbReference type="InterPro" id="IPR003615">
    <property type="entry name" value="HNH_nuc"/>
</dbReference>
<dbReference type="Proteomes" id="UP000640485">
    <property type="component" value="Unassembled WGS sequence"/>
</dbReference>
<accession>A0A934VY26</accession>
<organism evidence="6 7">
    <name type="scientific">Paracoccus caeni</name>
    <dbReference type="NCBI Taxonomy" id="657651"/>
    <lineage>
        <taxon>Bacteria</taxon>
        <taxon>Pseudomonadati</taxon>
        <taxon>Pseudomonadota</taxon>
        <taxon>Alphaproteobacteria</taxon>
        <taxon>Rhodobacterales</taxon>
        <taxon>Paracoccaceae</taxon>
        <taxon>Paracoccus</taxon>
    </lineage>
</organism>
<comment type="similarity">
    <text evidence="3">Belongs to the HNH nuclease family.</text>
</comment>
<gene>
    <name evidence="6" type="ORF">JJJ17_06475</name>
</gene>
<proteinExistence type="inferred from homology"/>
<evidence type="ECO:0000256" key="1">
    <source>
        <dbReference type="ARBA" id="ARBA00022722"/>
    </source>
</evidence>
<keyword evidence="7" id="KW-1185">Reference proteome</keyword>
<sequence length="94" mass="11123">MWECWMPRFPSGKPSDAWHKTKRWQRLRIRIIARDSAVCQMCGCRTTTGRKNPRAAEVDHIIPHRGDEARFWNVNNLQCLCKVCHSTTKQRQET</sequence>
<dbReference type="PANTHER" id="PTHR41286:SF1">
    <property type="entry name" value="HNH NUCLEASE YAJD-RELATED"/>
    <property type="match status" value="1"/>
</dbReference>
<name>A0A934VY26_9RHOB</name>
<dbReference type="AlphaFoldDB" id="A0A934VY26"/>
<dbReference type="GO" id="GO:0004519">
    <property type="term" value="F:endonuclease activity"/>
    <property type="evidence" value="ECO:0007669"/>
    <property type="project" value="UniProtKB-KW"/>
</dbReference>
<dbReference type="GO" id="GO:0016787">
    <property type="term" value="F:hydrolase activity"/>
    <property type="evidence" value="ECO:0007669"/>
    <property type="project" value="UniProtKB-KW"/>
</dbReference>
<dbReference type="GO" id="GO:0003676">
    <property type="term" value="F:nucleic acid binding"/>
    <property type="evidence" value="ECO:0007669"/>
    <property type="project" value="InterPro"/>
</dbReference>
<dbReference type="CDD" id="cd00085">
    <property type="entry name" value="HNHc"/>
    <property type="match status" value="1"/>
</dbReference>
<keyword evidence="2" id="KW-0378">Hydrolase</keyword>
<dbReference type="PANTHER" id="PTHR41286">
    <property type="entry name" value="HNH NUCLEASE YAJD-RELATED"/>
    <property type="match status" value="1"/>
</dbReference>